<feature type="non-terminal residue" evidence="2">
    <location>
        <position position="82"/>
    </location>
</feature>
<reference evidence="2" key="1">
    <citation type="journal article" date="2020" name="Stud. Mycol.">
        <title>101 Dothideomycetes genomes: a test case for predicting lifestyles and emergence of pathogens.</title>
        <authorList>
            <person name="Haridas S."/>
            <person name="Albert R."/>
            <person name="Binder M."/>
            <person name="Bloem J."/>
            <person name="Labutti K."/>
            <person name="Salamov A."/>
            <person name="Andreopoulos B."/>
            <person name="Baker S."/>
            <person name="Barry K."/>
            <person name="Bills G."/>
            <person name="Bluhm B."/>
            <person name="Cannon C."/>
            <person name="Castanera R."/>
            <person name="Culley D."/>
            <person name="Daum C."/>
            <person name="Ezra D."/>
            <person name="Gonzalez J."/>
            <person name="Henrissat B."/>
            <person name="Kuo A."/>
            <person name="Liang C."/>
            <person name="Lipzen A."/>
            <person name="Lutzoni F."/>
            <person name="Magnuson J."/>
            <person name="Mondo S."/>
            <person name="Nolan M."/>
            <person name="Ohm R."/>
            <person name="Pangilinan J."/>
            <person name="Park H.-J."/>
            <person name="Ramirez L."/>
            <person name="Alfaro M."/>
            <person name="Sun H."/>
            <person name="Tritt A."/>
            <person name="Yoshinaga Y."/>
            <person name="Zwiers L.-H."/>
            <person name="Turgeon B."/>
            <person name="Goodwin S."/>
            <person name="Spatafora J."/>
            <person name="Crous P."/>
            <person name="Grigoriev I."/>
        </authorList>
    </citation>
    <scope>NUCLEOTIDE SEQUENCE</scope>
    <source>
        <strain evidence="2">CBS 675.92</strain>
    </source>
</reference>
<feature type="chain" id="PRO_5025537945" description="Ig-like domain-containing protein" evidence="1">
    <location>
        <begin position="22"/>
        <end position="82"/>
    </location>
</feature>
<dbReference type="Proteomes" id="UP000800035">
    <property type="component" value="Unassembled WGS sequence"/>
</dbReference>
<feature type="signal peptide" evidence="1">
    <location>
        <begin position="1"/>
        <end position="21"/>
    </location>
</feature>
<evidence type="ECO:0000256" key="1">
    <source>
        <dbReference type="SAM" id="SignalP"/>
    </source>
</evidence>
<dbReference type="AlphaFoldDB" id="A0A6A5TFM9"/>
<organism evidence="2 3">
    <name type="scientific">Byssothecium circinans</name>
    <dbReference type="NCBI Taxonomy" id="147558"/>
    <lineage>
        <taxon>Eukaryota</taxon>
        <taxon>Fungi</taxon>
        <taxon>Dikarya</taxon>
        <taxon>Ascomycota</taxon>
        <taxon>Pezizomycotina</taxon>
        <taxon>Dothideomycetes</taxon>
        <taxon>Pleosporomycetidae</taxon>
        <taxon>Pleosporales</taxon>
        <taxon>Massarineae</taxon>
        <taxon>Massarinaceae</taxon>
        <taxon>Byssothecium</taxon>
    </lineage>
</organism>
<accession>A0A6A5TFM9</accession>
<dbReference type="EMBL" id="ML977035">
    <property type="protein sequence ID" value="KAF1949586.1"/>
    <property type="molecule type" value="Genomic_DNA"/>
</dbReference>
<protein>
    <recommendedName>
        <fullName evidence="4">Ig-like domain-containing protein</fullName>
    </recommendedName>
</protein>
<keyword evidence="1" id="KW-0732">Signal</keyword>
<evidence type="ECO:0000313" key="3">
    <source>
        <dbReference type="Proteomes" id="UP000800035"/>
    </source>
</evidence>
<gene>
    <name evidence="2" type="ORF">CC80DRAFT_484062</name>
</gene>
<proteinExistence type="predicted"/>
<keyword evidence="3" id="KW-1185">Reference proteome</keyword>
<evidence type="ECO:0008006" key="4">
    <source>
        <dbReference type="Google" id="ProtNLM"/>
    </source>
</evidence>
<sequence length="82" mass="8889">MGFKSFTVCAFAATAAMMARAAPQRVGIMPVFKNETIPATPTITAPPPKPTDSKCVAECVVRYPELRAVSWVPADQITYNEE</sequence>
<evidence type="ECO:0000313" key="2">
    <source>
        <dbReference type="EMBL" id="KAF1949586.1"/>
    </source>
</evidence>
<name>A0A6A5TFM9_9PLEO</name>